<dbReference type="InterPro" id="IPR029070">
    <property type="entry name" value="Chitinase_insertion_sf"/>
</dbReference>
<sequence>MYMKITDLSPRPLLSSLSCLFGILVLATPAHAKEVSKPAVKAQNKPVVMAYYALDKEEINHYDEGKVAFPVSAITAEKARMLTHLNFSFLTISQDGKCILEEGTKLPAAAKIFQELQGLKKHNPDLRLQFSIGGWGYSNDESPTVGRYRTAAATADNRKKLTQSCVDMVREYGFDGIDIDWEYPRAEDARNFVDLLKEMRTQLGQLKATRPDNKLTPQLTIAVAGGAFNMARTYLHLPQIAAQVDYINLMSYDLTGPWEKLTNHNAHLFGDAREHMFDNPLRALPIKPALSKKALEQRFPSPLPLTVDATVQQYLYAGVPASKLVLGLPFYGRAYFQVEAGENRGLYQPFVTPAGDVYAGDPSLLVGCDTCTARKDPRMPGYGEIKKLLAANLGYQSFFSNETKVPWIYNAEKKIFISYDNEISFAYKIAYLKKYKLAGAMFWHLGQDDEEGSLLRSLYTGLNPEAGLQGGLHYEPK</sequence>
<evidence type="ECO:0000256" key="7">
    <source>
        <dbReference type="RuleBase" id="RU004453"/>
    </source>
</evidence>
<comment type="catalytic activity">
    <reaction evidence="1">
        <text>Random endo-hydrolysis of N-acetyl-beta-D-glucosaminide (1-&gt;4)-beta-linkages in chitin and chitodextrins.</text>
        <dbReference type="EC" id="3.2.1.14"/>
    </reaction>
</comment>
<dbReference type="AlphaFoldDB" id="A0A318JD65"/>
<dbReference type="SMART" id="SM00636">
    <property type="entry name" value="Glyco_18"/>
    <property type="match status" value="1"/>
</dbReference>
<dbReference type="EMBL" id="QJKB01000002">
    <property type="protein sequence ID" value="PXX45004.1"/>
    <property type="molecule type" value="Genomic_DNA"/>
</dbReference>
<keyword evidence="8" id="KW-0732">Signal</keyword>
<dbReference type="SUPFAM" id="SSF51445">
    <property type="entry name" value="(Trans)glycosidases"/>
    <property type="match status" value="1"/>
</dbReference>
<proteinExistence type="inferred from homology"/>
<dbReference type="PANTHER" id="PTHR11177">
    <property type="entry name" value="CHITINASE"/>
    <property type="match status" value="1"/>
</dbReference>
<feature type="chain" id="PRO_5016367424" description="chitinase" evidence="8">
    <location>
        <begin position="33"/>
        <end position="477"/>
    </location>
</feature>
<evidence type="ECO:0000256" key="4">
    <source>
        <dbReference type="ARBA" id="ARBA00023024"/>
    </source>
</evidence>
<dbReference type="GO" id="GO:0008843">
    <property type="term" value="F:endochitinase activity"/>
    <property type="evidence" value="ECO:0007669"/>
    <property type="project" value="UniProtKB-EC"/>
</dbReference>
<dbReference type="InterPro" id="IPR001223">
    <property type="entry name" value="Glyco_hydro18_cat"/>
</dbReference>
<organism evidence="10 11">
    <name type="scientific">Undibacterium pigrum</name>
    <dbReference type="NCBI Taxonomy" id="401470"/>
    <lineage>
        <taxon>Bacteria</taxon>
        <taxon>Pseudomonadati</taxon>
        <taxon>Pseudomonadota</taxon>
        <taxon>Betaproteobacteria</taxon>
        <taxon>Burkholderiales</taxon>
        <taxon>Oxalobacteraceae</taxon>
        <taxon>Undibacterium</taxon>
    </lineage>
</organism>
<dbReference type="InterPro" id="IPR011583">
    <property type="entry name" value="Chitinase_II/V-like_cat"/>
</dbReference>
<dbReference type="InterPro" id="IPR001579">
    <property type="entry name" value="Glyco_hydro_18_chit_AS"/>
</dbReference>
<evidence type="ECO:0000256" key="1">
    <source>
        <dbReference type="ARBA" id="ARBA00000822"/>
    </source>
</evidence>
<dbReference type="GO" id="GO:0008061">
    <property type="term" value="F:chitin binding"/>
    <property type="evidence" value="ECO:0007669"/>
    <property type="project" value="InterPro"/>
</dbReference>
<dbReference type="GO" id="GO:0005975">
    <property type="term" value="P:carbohydrate metabolic process"/>
    <property type="evidence" value="ECO:0007669"/>
    <property type="project" value="InterPro"/>
</dbReference>
<evidence type="ECO:0000256" key="3">
    <source>
        <dbReference type="ARBA" id="ARBA00022801"/>
    </source>
</evidence>
<evidence type="ECO:0000313" key="11">
    <source>
        <dbReference type="Proteomes" id="UP000247792"/>
    </source>
</evidence>
<evidence type="ECO:0000256" key="6">
    <source>
        <dbReference type="RuleBase" id="RU000489"/>
    </source>
</evidence>
<evidence type="ECO:0000256" key="2">
    <source>
        <dbReference type="ARBA" id="ARBA00012729"/>
    </source>
</evidence>
<dbReference type="PROSITE" id="PS51910">
    <property type="entry name" value="GH18_2"/>
    <property type="match status" value="1"/>
</dbReference>
<dbReference type="Proteomes" id="UP000247792">
    <property type="component" value="Unassembled WGS sequence"/>
</dbReference>
<dbReference type="GO" id="GO:0006032">
    <property type="term" value="P:chitin catabolic process"/>
    <property type="evidence" value="ECO:0007669"/>
    <property type="project" value="UniProtKB-KW"/>
</dbReference>
<protein>
    <recommendedName>
        <fullName evidence="2">chitinase</fullName>
        <ecNumber evidence="2">3.2.1.14</ecNumber>
    </recommendedName>
</protein>
<reference evidence="10 11" key="1">
    <citation type="submission" date="2018-05" db="EMBL/GenBank/DDBJ databases">
        <title>Genomic Encyclopedia of Type Strains, Phase IV (KMG-IV): sequencing the most valuable type-strain genomes for metagenomic binning, comparative biology and taxonomic classification.</title>
        <authorList>
            <person name="Goeker M."/>
        </authorList>
    </citation>
    <scope>NUCLEOTIDE SEQUENCE [LARGE SCALE GENOMIC DNA]</scope>
    <source>
        <strain evidence="10 11">DSM 19792</strain>
    </source>
</reference>
<feature type="signal peptide" evidence="8">
    <location>
        <begin position="1"/>
        <end position="32"/>
    </location>
</feature>
<evidence type="ECO:0000313" key="10">
    <source>
        <dbReference type="EMBL" id="PXX45004.1"/>
    </source>
</evidence>
<evidence type="ECO:0000259" key="9">
    <source>
        <dbReference type="PROSITE" id="PS51910"/>
    </source>
</evidence>
<dbReference type="EC" id="3.2.1.14" evidence="2"/>
<dbReference type="Gene3D" id="3.20.20.80">
    <property type="entry name" value="Glycosidases"/>
    <property type="match status" value="1"/>
</dbReference>
<dbReference type="PANTHER" id="PTHR11177:SF317">
    <property type="entry name" value="CHITINASE 12-RELATED"/>
    <property type="match status" value="1"/>
</dbReference>
<evidence type="ECO:0000256" key="8">
    <source>
        <dbReference type="SAM" id="SignalP"/>
    </source>
</evidence>
<keyword evidence="5 6" id="KW-0326">Glycosidase</keyword>
<name>A0A318JD65_9BURK</name>
<gene>
    <name evidence="10" type="ORF">DFR42_102216</name>
</gene>
<keyword evidence="4" id="KW-0146">Chitin degradation</keyword>
<accession>A0A318JD65</accession>
<evidence type="ECO:0000256" key="5">
    <source>
        <dbReference type="ARBA" id="ARBA00023295"/>
    </source>
</evidence>
<keyword evidence="4" id="KW-0119">Carbohydrate metabolism</keyword>
<keyword evidence="11" id="KW-1185">Reference proteome</keyword>
<dbReference type="InterPro" id="IPR017853">
    <property type="entry name" value="GH"/>
</dbReference>
<dbReference type="PROSITE" id="PS01095">
    <property type="entry name" value="GH18_1"/>
    <property type="match status" value="1"/>
</dbReference>
<dbReference type="InterPro" id="IPR050314">
    <property type="entry name" value="Glycosyl_Hydrlase_18"/>
</dbReference>
<dbReference type="Gene3D" id="3.10.50.10">
    <property type="match status" value="1"/>
</dbReference>
<feature type="domain" description="GH18" evidence="9">
    <location>
        <begin position="46"/>
        <end position="465"/>
    </location>
</feature>
<keyword evidence="3 6" id="KW-0378">Hydrolase</keyword>
<dbReference type="SUPFAM" id="SSF54556">
    <property type="entry name" value="Chitinase insertion domain"/>
    <property type="match status" value="1"/>
</dbReference>
<comment type="similarity">
    <text evidence="7">Belongs to the glycosyl hydrolase 18 family.</text>
</comment>
<dbReference type="OrthoDB" id="9775889at2"/>
<dbReference type="Pfam" id="PF00704">
    <property type="entry name" value="Glyco_hydro_18"/>
    <property type="match status" value="1"/>
</dbReference>
<keyword evidence="4" id="KW-0624">Polysaccharide degradation</keyword>
<comment type="caution">
    <text evidence="10">The sequence shown here is derived from an EMBL/GenBank/DDBJ whole genome shotgun (WGS) entry which is preliminary data.</text>
</comment>